<name>A0ABU0MY42_9FIRM</name>
<gene>
    <name evidence="3" type="ORF">QOZ92_000930</name>
</gene>
<proteinExistence type="predicted"/>
<keyword evidence="1" id="KW-0472">Membrane</keyword>
<feature type="transmembrane region" description="Helical" evidence="1">
    <location>
        <begin position="56"/>
        <end position="76"/>
    </location>
</feature>
<evidence type="ECO:0000313" key="4">
    <source>
        <dbReference type="Proteomes" id="UP001232584"/>
    </source>
</evidence>
<evidence type="ECO:0000256" key="1">
    <source>
        <dbReference type="SAM" id="Phobius"/>
    </source>
</evidence>
<dbReference type="Proteomes" id="UP001232584">
    <property type="component" value="Unassembled WGS sequence"/>
</dbReference>
<organism evidence="3 4">
    <name type="scientific">Paraclostridium ghonii</name>
    <dbReference type="NCBI Taxonomy" id="29358"/>
    <lineage>
        <taxon>Bacteria</taxon>
        <taxon>Bacillati</taxon>
        <taxon>Bacillota</taxon>
        <taxon>Clostridia</taxon>
        <taxon>Peptostreptococcales</taxon>
        <taxon>Peptostreptococcaceae</taxon>
        <taxon>Paraclostridium</taxon>
    </lineage>
</organism>
<reference evidence="3 4" key="1">
    <citation type="submission" date="2023-07" db="EMBL/GenBank/DDBJ databases">
        <title>Genomic Encyclopedia of Type Strains, Phase IV (KMG-IV): sequencing the most valuable type-strain genomes for metagenomic binning, comparative biology and taxonomic classification.</title>
        <authorList>
            <person name="Goeker M."/>
        </authorList>
    </citation>
    <scope>NUCLEOTIDE SEQUENCE [LARGE SCALE GENOMIC DNA]</scope>
    <source>
        <strain evidence="3 4">DSM 15049</strain>
    </source>
</reference>
<keyword evidence="1" id="KW-0812">Transmembrane</keyword>
<accession>A0ABU0MY42</accession>
<dbReference type="PANTHER" id="PTHR34473">
    <property type="entry name" value="UPF0699 TRANSMEMBRANE PROTEIN YDBS"/>
    <property type="match status" value="1"/>
</dbReference>
<keyword evidence="1" id="KW-1133">Transmembrane helix</keyword>
<feature type="domain" description="YdbS-like PH" evidence="2">
    <location>
        <begin position="82"/>
        <end position="141"/>
    </location>
</feature>
<feature type="transmembrane region" description="Helical" evidence="1">
    <location>
        <begin position="378"/>
        <end position="397"/>
    </location>
</feature>
<dbReference type="Pfam" id="PF03703">
    <property type="entry name" value="bPH_2"/>
    <property type="match status" value="2"/>
</dbReference>
<feature type="domain" description="YdbS-like PH" evidence="2">
    <location>
        <begin position="421"/>
        <end position="496"/>
    </location>
</feature>
<dbReference type="InterPro" id="IPR005182">
    <property type="entry name" value="YdbS-like_PH"/>
</dbReference>
<dbReference type="EMBL" id="JAUSWG010000003">
    <property type="protein sequence ID" value="MDQ0555817.1"/>
    <property type="molecule type" value="Genomic_DNA"/>
</dbReference>
<dbReference type="PANTHER" id="PTHR34473:SF2">
    <property type="entry name" value="UPF0699 TRANSMEMBRANE PROTEIN YDBT"/>
    <property type="match status" value="1"/>
</dbReference>
<sequence>MNKEVDDNKANYENKSFTDKNIKLRNDWKSLIYKLIRGAISNFGIGVIFIVFLKQWFWIAIVLFVILDITFSIIGWKYEYIIIKDNEVHYYKGIFSKETLIIPKKSFKSMDISQDLIEKLLSYKIVKIESPSKDFSIDDIKMSLNNEQIDILKSFSLNDLNNEYINDVNKVNEGSVLNNTKDNEKYKEIKEKKVETKKLFIYGFTSFNLFVALIFIFNILGKLDDLVSSDYLLDMIDGAFKNNSKGMSIILIAVGLLIFLIILKLIASVYYVIKYYNFNLLKDKNNIKITYGFFSTKEFSFKNNNIKLIKIKSNPVRQFLNMYELNLIIKGYTGEGNEKIIMYPIGSLNEINEVIKEFIPEWSFKGIGNGIGKGKISILIKPVLLIFSISIVCYLIFKTQWVWFINLTIILTLIDSALKIRNLNISVDNKKVKVINGGLFRTIHILRGRDIQSVEFKTNPIQSKNNVGKITIDYYSELSEEIKIIYMNKHYVEQLIESSKG</sequence>
<protein>
    <submittedName>
        <fullName evidence="3">Membrane protein YdbT with pleckstrin-like domain</fullName>
    </submittedName>
</protein>
<feature type="transmembrane region" description="Helical" evidence="1">
    <location>
        <begin position="249"/>
        <end position="273"/>
    </location>
</feature>
<keyword evidence="4" id="KW-1185">Reference proteome</keyword>
<feature type="transmembrane region" description="Helical" evidence="1">
    <location>
        <begin position="31"/>
        <end position="50"/>
    </location>
</feature>
<feature type="transmembrane region" description="Helical" evidence="1">
    <location>
        <begin position="199"/>
        <end position="220"/>
    </location>
</feature>
<dbReference type="RefSeq" id="WP_307503797.1">
    <property type="nucleotide sequence ID" value="NZ_BAAACE010000028.1"/>
</dbReference>
<comment type="caution">
    <text evidence="3">The sequence shown here is derived from an EMBL/GenBank/DDBJ whole genome shotgun (WGS) entry which is preliminary data.</text>
</comment>
<evidence type="ECO:0000259" key="2">
    <source>
        <dbReference type="Pfam" id="PF03703"/>
    </source>
</evidence>
<evidence type="ECO:0000313" key="3">
    <source>
        <dbReference type="EMBL" id="MDQ0555817.1"/>
    </source>
</evidence>